<reference evidence="5" key="1">
    <citation type="journal article" date="2014" name="Proc. Natl. Acad. Sci. U.S.A.">
        <title>Extensive sampling of basidiomycete genomes demonstrates inadequacy of the white-rot/brown-rot paradigm for wood decay fungi.</title>
        <authorList>
            <person name="Riley R."/>
            <person name="Salamov A.A."/>
            <person name="Brown D.W."/>
            <person name="Nagy L.G."/>
            <person name="Floudas D."/>
            <person name="Held B.W."/>
            <person name="Levasseur A."/>
            <person name="Lombard V."/>
            <person name="Morin E."/>
            <person name="Otillar R."/>
            <person name="Lindquist E.A."/>
            <person name="Sun H."/>
            <person name="LaButti K.M."/>
            <person name="Schmutz J."/>
            <person name="Jabbour D."/>
            <person name="Luo H."/>
            <person name="Baker S.E."/>
            <person name="Pisabarro A.G."/>
            <person name="Walton J.D."/>
            <person name="Blanchette R.A."/>
            <person name="Henrissat B."/>
            <person name="Martin F."/>
            <person name="Cullen D."/>
            <person name="Hibbett D.S."/>
            <person name="Grigoriev I.V."/>
        </authorList>
    </citation>
    <scope>NUCLEOTIDE SEQUENCE [LARGE SCALE GENOMIC DNA]</scope>
    <source>
        <strain evidence="5">FD-172 SS1</strain>
    </source>
</reference>
<dbReference type="InterPro" id="IPR000857">
    <property type="entry name" value="MyTH4_dom"/>
</dbReference>
<dbReference type="Pfam" id="PF00620">
    <property type="entry name" value="RhoGAP"/>
    <property type="match status" value="1"/>
</dbReference>
<evidence type="ECO:0008006" key="6">
    <source>
        <dbReference type="Google" id="ProtNLM"/>
    </source>
</evidence>
<dbReference type="PANTHER" id="PTHR45876">
    <property type="entry name" value="FI04035P"/>
    <property type="match status" value="1"/>
</dbReference>
<dbReference type="FunFam" id="1.10.555.10:FF:000045">
    <property type="entry name" value="RhoGAP domain containing protein"/>
    <property type="match status" value="1"/>
</dbReference>
<dbReference type="HOGENOM" id="CLU_037964_0_0_1"/>
<dbReference type="Gene3D" id="1.25.40.530">
    <property type="entry name" value="MyTH4 domain"/>
    <property type="match status" value="1"/>
</dbReference>
<organism evidence="4 5">
    <name type="scientific">Botryobasidium botryosum (strain FD-172 SS1)</name>
    <dbReference type="NCBI Taxonomy" id="930990"/>
    <lineage>
        <taxon>Eukaryota</taxon>
        <taxon>Fungi</taxon>
        <taxon>Dikarya</taxon>
        <taxon>Basidiomycota</taxon>
        <taxon>Agaricomycotina</taxon>
        <taxon>Agaricomycetes</taxon>
        <taxon>Cantharellales</taxon>
        <taxon>Botryobasidiaceae</taxon>
        <taxon>Botryobasidium</taxon>
    </lineage>
</organism>
<dbReference type="InterPro" id="IPR038185">
    <property type="entry name" value="MyTH4_dom_sf"/>
</dbReference>
<dbReference type="AlphaFoldDB" id="A0A067M3M8"/>
<dbReference type="Pfam" id="PF00784">
    <property type="entry name" value="MyTH4"/>
    <property type="match status" value="1"/>
</dbReference>
<evidence type="ECO:0000313" key="5">
    <source>
        <dbReference type="Proteomes" id="UP000027195"/>
    </source>
</evidence>
<evidence type="ECO:0000259" key="2">
    <source>
        <dbReference type="PROSITE" id="PS50238"/>
    </source>
</evidence>
<dbReference type="Proteomes" id="UP000027195">
    <property type="component" value="Unassembled WGS sequence"/>
</dbReference>
<dbReference type="InterPro" id="IPR008936">
    <property type="entry name" value="Rho_GTPase_activation_prot"/>
</dbReference>
<dbReference type="PROSITE" id="PS51016">
    <property type="entry name" value="MYTH4"/>
    <property type="match status" value="1"/>
</dbReference>
<proteinExistence type="predicted"/>
<gene>
    <name evidence="4" type="ORF">BOTBODRAFT_121441</name>
</gene>
<dbReference type="GO" id="GO:0007165">
    <property type="term" value="P:signal transduction"/>
    <property type="evidence" value="ECO:0007669"/>
    <property type="project" value="InterPro"/>
</dbReference>
<dbReference type="EMBL" id="KL198134">
    <property type="protein sequence ID" value="KDQ06482.1"/>
    <property type="molecule type" value="Genomic_DNA"/>
</dbReference>
<dbReference type="Gene3D" id="1.10.555.10">
    <property type="entry name" value="Rho GTPase activation protein"/>
    <property type="match status" value="1"/>
</dbReference>
<dbReference type="STRING" id="930990.A0A067M3M8"/>
<dbReference type="InParanoid" id="A0A067M3M8"/>
<dbReference type="PANTHER" id="PTHR45876:SF8">
    <property type="entry name" value="FI04035P"/>
    <property type="match status" value="1"/>
</dbReference>
<dbReference type="InterPro" id="IPR000198">
    <property type="entry name" value="RhoGAP_dom"/>
</dbReference>
<feature type="region of interest" description="Disordered" evidence="1">
    <location>
        <begin position="473"/>
        <end position="506"/>
    </location>
</feature>
<dbReference type="SMART" id="SM00324">
    <property type="entry name" value="RhoGAP"/>
    <property type="match status" value="1"/>
</dbReference>
<dbReference type="SMART" id="SM00139">
    <property type="entry name" value="MyTH4"/>
    <property type="match status" value="1"/>
</dbReference>
<feature type="domain" description="MyTH4" evidence="3">
    <location>
        <begin position="82"/>
        <end position="261"/>
    </location>
</feature>
<dbReference type="GO" id="GO:0005737">
    <property type="term" value="C:cytoplasm"/>
    <property type="evidence" value="ECO:0007669"/>
    <property type="project" value="TreeGrafter"/>
</dbReference>
<sequence>MVDTPRITTKRLSTGLAFLSFLPPLQILKLISLRSEHFTLPKELADDIQQFGVADFAKRYFSTHKTGLIFRRRVPVEQMMSWQRAPLNSPLLVLNRSLHKDAVRIFKVIQRIMGDRDRDRPVGVRMQSEAPPMASNSNGNVSSINGTAVSVLEEERWLLVEGVMHGELRDEIYCQTIKQLSLNPNPYSVFRGWQLMCVLLVSFPPSKNLETYLDSFIRDRFTHTEGRVDVMAKYCVGRLANISKKGPRGKAPTCQEIETASDAAFNPSTFGEPLDSIFRLQQRTYADAKVPIILPFLTDGVLALGGTKAEGIFRVPGDGELVSDLRVRIDKGHYNLEGIDDCHVPASLLKLWLRELQDPLIPTEMYNDCVACAEDPEKVVEIVKKLPTINRRVLLFVISFLQTFLPESVQAVTKMTSANLALVMAPNLLRCDSDSVAVVFTNTKYEHIFVHNLLLHLKCNKVDPDFVPVHGLGASSSGRGSKPRYRVHRRDSSSASSVSDHRHDAN</sequence>
<feature type="domain" description="Rho-GAP" evidence="2">
    <location>
        <begin position="272"/>
        <end position="461"/>
    </location>
</feature>
<dbReference type="GO" id="GO:0005856">
    <property type="term" value="C:cytoskeleton"/>
    <property type="evidence" value="ECO:0007669"/>
    <property type="project" value="InterPro"/>
</dbReference>
<evidence type="ECO:0000313" key="4">
    <source>
        <dbReference type="EMBL" id="KDQ06482.1"/>
    </source>
</evidence>
<dbReference type="OrthoDB" id="437889at2759"/>
<dbReference type="PROSITE" id="PS50238">
    <property type="entry name" value="RHOGAP"/>
    <property type="match status" value="1"/>
</dbReference>
<accession>A0A067M3M8</accession>
<keyword evidence="5" id="KW-1185">Reference proteome</keyword>
<evidence type="ECO:0000256" key="1">
    <source>
        <dbReference type="SAM" id="MobiDB-lite"/>
    </source>
</evidence>
<name>A0A067M3M8_BOTB1</name>
<dbReference type="GO" id="GO:0005096">
    <property type="term" value="F:GTPase activator activity"/>
    <property type="evidence" value="ECO:0007669"/>
    <property type="project" value="TreeGrafter"/>
</dbReference>
<protein>
    <recommendedName>
        <fullName evidence="6">Rho-GAP domain-containing protein</fullName>
    </recommendedName>
</protein>
<evidence type="ECO:0000259" key="3">
    <source>
        <dbReference type="PROSITE" id="PS51016"/>
    </source>
</evidence>
<dbReference type="SUPFAM" id="SSF48350">
    <property type="entry name" value="GTPase activation domain, GAP"/>
    <property type="match status" value="1"/>
</dbReference>